<dbReference type="GO" id="GO:0009055">
    <property type="term" value="F:electron transfer activity"/>
    <property type="evidence" value="ECO:0007669"/>
    <property type="project" value="InterPro"/>
</dbReference>
<dbReference type="EMBL" id="CP036273">
    <property type="protein sequence ID" value="QDU22437.1"/>
    <property type="molecule type" value="Genomic_DNA"/>
</dbReference>
<keyword evidence="1 4" id="KW-0349">Heme</keyword>
<evidence type="ECO:0000256" key="5">
    <source>
        <dbReference type="SAM" id="SignalP"/>
    </source>
</evidence>
<evidence type="ECO:0000256" key="2">
    <source>
        <dbReference type="ARBA" id="ARBA00022723"/>
    </source>
</evidence>
<proteinExistence type="predicted"/>
<dbReference type="Pfam" id="PF00034">
    <property type="entry name" value="Cytochrom_C"/>
    <property type="match status" value="1"/>
</dbReference>
<dbReference type="Pfam" id="PF13442">
    <property type="entry name" value="Cytochrome_CBB3"/>
    <property type="match status" value="1"/>
</dbReference>
<feature type="domain" description="Cytochrome c" evidence="6">
    <location>
        <begin position="169"/>
        <end position="271"/>
    </location>
</feature>
<evidence type="ECO:0000256" key="4">
    <source>
        <dbReference type="PROSITE-ProRule" id="PRU00433"/>
    </source>
</evidence>
<dbReference type="InterPro" id="IPR036909">
    <property type="entry name" value="Cyt_c-like_dom_sf"/>
</dbReference>
<sequence precursor="true">MRRLLLALVAAATAAGCDSPALTVDIAHIADATTARYPVRSDLMPVGDLGAPPRWYSAGAPPLRVLKLDAAAPDAEFVAQLKPKLGRAILDPEKDLTPELRKELAAFLDAAFGTPAAPVVRPVTVKDAEKLKVYEAYTEGRAGKSAAQATEEAATEAAAAVEQLGLTDAALARGAVLYRRWCAECHGPSGAGDGIHAVAGTAMPRDYRRGVFKFVTAFPPGTPRKGELGKPRKDDLRRSITNGLPGSMMPAFAQLTTADIDDLAGYVIHLSVRGEAEFDWMTRMIQLTKNPNEDDPDYSRALGQQTLALRVLLTLGNWGRAEANRIPVPPENTPTPTDRLASAARGFRVFTSTCASCHQNYGRTQQLKFDVWGTVVQPRNLTLGVYRGGRRGEDLYARVYAGIYASTMPDSKAKAGAVPADQPDAIWDAVHFLQALADPRDRMLLGQFDPTIRIE</sequence>
<dbReference type="GO" id="GO:0046872">
    <property type="term" value="F:metal ion binding"/>
    <property type="evidence" value="ECO:0007669"/>
    <property type="project" value="UniProtKB-KW"/>
</dbReference>
<dbReference type="InterPro" id="IPR009056">
    <property type="entry name" value="Cyt_c-like_dom"/>
</dbReference>
<name>A0A517XY41_9BACT</name>
<evidence type="ECO:0000256" key="1">
    <source>
        <dbReference type="ARBA" id="ARBA00022617"/>
    </source>
</evidence>
<dbReference type="GO" id="GO:0020037">
    <property type="term" value="F:heme binding"/>
    <property type="evidence" value="ECO:0007669"/>
    <property type="project" value="InterPro"/>
</dbReference>
<evidence type="ECO:0000313" key="7">
    <source>
        <dbReference type="EMBL" id="QDU22437.1"/>
    </source>
</evidence>
<gene>
    <name evidence="7" type="primary">petJ_1</name>
    <name evidence="7" type="ORF">ETAA1_44170</name>
</gene>
<dbReference type="PROSITE" id="PS51007">
    <property type="entry name" value="CYTC"/>
    <property type="match status" value="2"/>
</dbReference>
<keyword evidence="3 4" id="KW-0408">Iron</keyword>
<evidence type="ECO:0000259" key="6">
    <source>
        <dbReference type="PROSITE" id="PS51007"/>
    </source>
</evidence>
<dbReference type="Gene3D" id="1.10.760.10">
    <property type="entry name" value="Cytochrome c-like domain"/>
    <property type="match status" value="2"/>
</dbReference>
<feature type="domain" description="Cytochrome c" evidence="6">
    <location>
        <begin position="341"/>
        <end position="437"/>
    </location>
</feature>
<reference evidence="7 8" key="1">
    <citation type="submission" date="2019-02" db="EMBL/GenBank/DDBJ databases">
        <title>Deep-cultivation of Planctomycetes and their phenomic and genomic characterization uncovers novel biology.</title>
        <authorList>
            <person name="Wiegand S."/>
            <person name="Jogler M."/>
            <person name="Boedeker C."/>
            <person name="Pinto D."/>
            <person name="Vollmers J."/>
            <person name="Rivas-Marin E."/>
            <person name="Kohn T."/>
            <person name="Peeters S.H."/>
            <person name="Heuer A."/>
            <person name="Rast P."/>
            <person name="Oberbeckmann S."/>
            <person name="Bunk B."/>
            <person name="Jeske O."/>
            <person name="Meyerdierks A."/>
            <person name="Storesund J.E."/>
            <person name="Kallscheuer N."/>
            <person name="Luecker S."/>
            <person name="Lage O.M."/>
            <person name="Pohl T."/>
            <person name="Merkel B.J."/>
            <person name="Hornburger P."/>
            <person name="Mueller R.-W."/>
            <person name="Bruemmer F."/>
            <person name="Labrenz M."/>
            <person name="Spormann A.M."/>
            <person name="Op den Camp H."/>
            <person name="Overmann J."/>
            <person name="Amann R."/>
            <person name="Jetten M.S.M."/>
            <person name="Mascher T."/>
            <person name="Medema M.H."/>
            <person name="Devos D.P."/>
            <person name="Kaster A.-K."/>
            <person name="Ovreas L."/>
            <person name="Rohde M."/>
            <person name="Galperin M.Y."/>
            <person name="Jogler C."/>
        </authorList>
    </citation>
    <scope>NUCLEOTIDE SEQUENCE [LARGE SCALE GENOMIC DNA]</scope>
    <source>
        <strain evidence="7 8">ETA_A1</strain>
    </source>
</reference>
<feature type="chain" id="PRO_5022011021" evidence="5">
    <location>
        <begin position="24"/>
        <end position="455"/>
    </location>
</feature>
<keyword evidence="8" id="KW-1185">Reference proteome</keyword>
<dbReference type="SUPFAM" id="SSF46626">
    <property type="entry name" value="Cytochrome c"/>
    <property type="match status" value="2"/>
</dbReference>
<keyword evidence="2 4" id="KW-0479">Metal-binding</keyword>
<feature type="signal peptide" evidence="5">
    <location>
        <begin position="1"/>
        <end position="23"/>
    </location>
</feature>
<evidence type="ECO:0000256" key="3">
    <source>
        <dbReference type="ARBA" id="ARBA00023004"/>
    </source>
</evidence>
<dbReference type="RefSeq" id="WP_145242168.1">
    <property type="nucleotide sequence ID" value="NZ_CP036273.1"/>
</dbReference>
<accession>A0A517XY41</accession>
<dbReference type="PROSITE" id="PS51257">
    <property type="entry name" value="PROKAR_LIPOPROTEIN"/>
    <property type="match status" value="1"/>
</dbReference>
<evidence type="ECO:0000313" key="8">
    <source>
        <dbReference type="Proteomes" id="UP000319576"/>
    </source>
</evidence>
<dbReference type="Proteomes" id="UP000319576">
    <property type="component" value="Chromosome"/>
</dbReference>
<protein>
    <submittedName>
        <fullName evidence="7">Cytochrome c6</fullName>
    </submittedName>
</protein>
<dbReference type="KEGG" id="uli:ETAA1_44170"/>
<keyword evidence="5" id="KW-0732">Signal</keyword>
<dbReference type="AlphaFoldDB" id="A0A517XY41"/>
<organism evidence="7 8">
    <name type="scientific">Urbifossiella limnaea</name>
    <dbReference type="NCBI Taxonomy" id="2528023"/>
    <lineage>
        <taxon>Bacteria</taxon>
        <taxon>Pseudomonadati</taxon>
        <taxon>Planctomycetota</taxon>
        <taxon>Planctomycetia</taxon>
        <taxon>Gemmatales</taxon>
        <taxon>Gemmataceae</taxon>
        <taxon>Urbifossiella</taxon>
    </lineage>
</organism>
<dbReference type="OrthoDB" id="9808312at2"/>